<dbReference type="EMBL" id="RCMG01000742">
    <property type="protein sequence ID" value="KAG2849701.1"/>
    <property type="molecule type" value="Genomic_DNA"/>
</dbReference>
<sequence>MAPLVVHPLVKNAVSQRETSAEVDTWSGETPTVAAWPKVMQFKLNGHLVDSTKSEQCWNRWLAAKRGKTVKLLIYQYGTQLTLTTEDRMMGCSWGEGY</sequence>
<protein>
    <submittedName>
        <fullName evidence="1">Uncharacterized protein</fullName>
    </submittedName>
</protein>
<evidence type="ECO:0000313" key="1">
    <source>
        <dbReference type="EMBL" id="KAG2849701.1"/>
    </source>
</evidence>
<dbReference type="VEuPathDB" id="FungiDB:PC110_g15915"/>
<organism evidence="1 2">
    <name type="scientific">Phytophthora cactorum</name>
    <dbReference type="NCBI Taxonomy" id="29920"/>
    <lineage>
        <taxon>Eukaryota</taxon>
        <taxon>Sar</taxon>
        <taxon>Stramenopiles</taxon>
        <taxon>Oomycota</taxon>
        <taxon>Peronosporomycetes</taxon>
        <taxon>Peronosporales</taxon>
        <taxon>Peronosporaceae</taxon>
        <taxon>Phytophthora</taxon>
    </lineage>
</organism>
<accession>A0A8T0YR22</accession>
<dbReference type="AlphaFoldDB" id="A0A8T0YR22"/>
<reference evidence="1" key="1">
    <citation type="submission" date="2018-10" db="EMBL/GenBank/DDBJ databases">
        <title>Effector identification in a new, highly contiguous assembly of the strawberry crown rot pathogen Phytophthora cactorum.</title>
        <authorList>
            <person name="Armitage A.D."/>
            <person name="Nellist C.F."/>
            <person name="Bates H."/>
            <person name="Vickerstaff R.J."/>
            <person name="Harrison R.J."/>
        </authorList>
    </citation>
    <scope>NUCLEOTIDE SEQUENCE</scope>
    <source>
        <strain evidence="1">15-7</strain>
    </source>
</reference>
<comment type="caution">
    <text evidence="1">The sequence shown here is derived from an EMBL/GenBank/DDBJ whole genome shotgun (WGS) entry which is preliminary data.</text>
</comment>
<name>A0A8T0YR22_9STRA</name>
<dbReference type="Proteomes" id="UP000735874">
    <property type="component" value="Unassembled WGS sequence"/>
</dbReference>
<proteinExistence type="predicted"/>
<gene>
    <name evidence="1" type="ORF">PC113_g17327</name>
</gene>
<evidence type="ECO:0000313" key="2">
    <source>
        <dbReference type="Proteomes" id="UP000735874"/>
    </source>
</evidence>